<feature type="compositionally biased region" description="Acidic residues" evidence="1">
    <location>
        <begin position="106"/>
        <end position="125"/>
    </location>
</feature>
<feature type="compositionally biased region" description="Polar residues" evidence="1">
    <location>
        <begin position="420"/>
        <end position="434"/>
    </location>
</feature>
<feature type="compositionally biased region" description="Low complexity" evidence="1">
    <location>
        <begin position="241"/>
        <end position="254"/>
    </location>
</feature>
<feature type="region of interest" description="Disordered" evidence="1">
    <location>
        <begin position="853"/>
        <end position="948"/>
    </location>
</feature>
<protein>
    <submittedName>
        <fullName evidence="2">Uncharacterized protein</fullName>
    </submittedName>
</protein>
<organism evidence="2 3">
    <name type="scientific">Phytophthora kernoviae</name>
    <dbReference type="NCBI Taxonomy" id="325452"/>
    <lineage>
        <taxon>Eukaryota</taxon>
        <taxon>Sar</taxon>
        <taxon>Stramenopiles</taxon>
        <taxon>Oomycota</taxon>
        <taxon>Peronosporomycetes</taxon>
        <taxon>Peronosporales</taxon>
        <taxon>Peronosporaceae</taxon>
        <taxon>Phytophthora</taxon>
    </lineage>
</organism>
<proteinExistence type="predicted"/>
<dbReference type="Proteomes" id="UP000792063">
    <property type="component" value="Unassembled WGS sequence"/>
</dbReference>
<feature type="compositionally biased region" description="Acidic residues" evidence="1">
    <location>
        <begin position="1232"/>
        <end position="1247"/>
    </location>
</feature>
<reference evidence="2" key="1">
    <citation type="journal article" date="2015" name="Genom Data">
        <title>Genome sequences of six Phytophthora species associated with forests in New Zealand.</title>
        <authorList>
            <person name="Studholme D.J."/>
            <person name="McDougal R.L."/>
            <person name="Sambles C."/>
            <person name="Hansen E."/>
            <person name="Hardy G."/>
            <person name="Grant M."/>
            <person name="Ganley R.J."/>
            <person name="Williams N.M."/>
        </authorList>
    </citation>
    <scope>NUCLEOTIDE SEQUENCE</scope>
    <source>
        <strain evidence="2">NZFS 3630</strain>
    </source>
</reference>
<feature type="region of interest" description="Disordered" evidence="1">
    <location>
        <begin position="420"/>
        <end position="468"/>
    </location>
</feature>
<feature type="compositionally biased region" description="Polar residues" evidence="1">
    <location>
        <begin position="15"/>
        <end position="24"/>
    </location>
</feature>
<gene>
    <name evidence="2" type="ORF">JM18_000408</name>
</gene>
<feature type="compositionally biased region" description="Low complexity" evidence="1">
    <location>
        <begin position="1171"/>
        <end position="1205"/>
    </location>
</feature>
<feature type="region of interest" description="Disordered" evidence="1">
    <location>
        <begin position="1075"/>
        <end position="1205"/>
    </location>
</feature>
<feature type="region of interest" description="Disordered" evidence="1">
    <location>
        <begin position="700"/>
        <end position="722"/>
    </location>
</feature>
<feature type="compositionally biased region" description="Basic residues" evidence="1">
    <location>
        <begin position="38"/>
        <end position="50"/>
    </location>
</feature>
<reference evidence="2" key="2">
    <citation type="submission" date="2020-06" db="EMBL/GenBank/DDBJ databases">
        <authorList>
            <person name="Studholme D.J."/>
        </authorList>
    </citation>
    <scope>NUCLEOTIDE SEQUENCE</scope>
    <source>
        <strain evidence="2">NZFS 3630</strain>
    </source>
</reference>
<feature type="compositionally biased region" description="Basic and acidic residues" evidence="1">
    <location>
        <begin position="197"/>
        <end position="209"/>
    </location>
</feature>
<feature type="compositionally biased region" description="Basic residues" evidence="1">
    <location>
        <begin position="1153"/>
        <end position="1170"/>
    </location>
</feature>
<accession>A0A922AS21</accession>
<feature type="region of interest" description="Disordered" evidence="1">
    <location>
        <begin position="353"/>
        <end position="375"/>
    </location>
</feature>
<feature type="compositionally biased region" description="Basic and acidic residues" evidence="1">
    <location>
        <begin position="1128"/>
        <end position="1152"/>
    </location>
</feature>
<feature type="compositionally biased region" description="Basic and acidic residues" evidence="1">
    <location>
        <begin position="881"/>
        <end position="890"/>
    </location>
</feature>
<sequence length="1304" mass="142091">METALMEGRPLPVTEPQTEPQLQKQEGLGEDVEDTNKSKKKKKKKKKTRRKSLERTQSEVEDMKAATEAQAQAQDKPEPEEEQDQQENEKQEQSEIQETAQKETEAAAEIEETEEQTNNQSEDETLPGPPDLERTSSLDSLKATSTRVTSMFSRFTSKVGRKKMPSRTESAAKLEGIVPSPVKTAVKKLEIPEEKDLEDLPMRTKHDFFEGSDPSIHVSAEKEKYDAMEKQRQNKKEEADAAAAKRTPPSSTTSNEETQVEPAVVTANDKESVEHSSVDVMATTMSEETTTLPAETVVKEFAGHSEEGTIDTEVTNEAEVDETEVETVSVVEVASNAVPASFEAVATADAIQESTAEAQASIEEPHVESSEDQVVTVSTISTNVVEDTVSDSTSESARSSTIKEALKTTESAVATEILSSVSTPSVAESASEISEPTKEQAEEVIAETPEIPSKPAVAESAPPIDETQVEAASTEELELLPVAVAPSTSELPAAATAPVQPEKMSPVKSLASRFEGKREQSLDSLKFRTVREFFPEERSVHVGAEKKKYETLTKQQKLKDKAEEEAKSKYKAGSSFQKSPVKESAAVAVSVQREFKDTTAAMNVTAAAEVLSNTAASTVEYAADNALVANVAEEADTTSSSWRNEKASSPVKVSSPIKASEAVTPVKSIASRFEGKREQSLDSLKFRTVREFFPEERSVRVGSEKQKFEAQSQQNQQDQSLDNLKFRTVREFFPEKRSVHVATEPVDSGESTPPISVESAIHSETSLDAAENSIAQVKEIIVVSDPQLDNTDDTVVESAVIAPSEDVDANAEVKNASFDRVEEAQGHVDVLDQEVNQGILPTVKGLSEINLDGPEEDEARVQNNHKADAKPRPMLTTERSFVIEDDHTIETEDTVVVAEPRNVPNQSDEKNEVHPALKNHASKPKSTAGPTGFVKPIPPPPTVPVAPKRASISAPTASYMAKKSAKQTEDVTFAASVSKPVPRNSRYSNVKSKVLDGIESGPMRTVVHKTITKEEFIAAERRKSLGAAGVSSVLSAVDRRASLAGGMSLDGPPEPFVRSALSRKKLNSTVPRYMNYENTSGYSQRAREQYDRRKRLEMENAAKSEKRQKELRTFFAEKQRKALSSSADELRRGMEAHEFAQLVKESELEAKKTLRGKTQRSRPTRSHHRASSASSSADHSSSTGTASRVSKKSSVSSIEHKTVAGVTTVDVVTDVEFVAVEAEENAVPTDNDTSDEPEPAVDTETVSEEGSATKEQGTILETNQMEKTVPSLVVDEDPALMDVAKKINFDETSIDSDEKGISNE</sequence>
<name>A0A922AS21_9STRA</name>
<evidence type="ECO:0000256" key="1">
    <source>
        <dbReference type="SAM" id="MobiDB-lite"/>
    </source>
</evidence>
<feature type="region of interest" description="Disordered" evidence="1">
    <location>
        <begin position="197"/>
        <end position="276"/>
    </location>
</feature>
<feature type="region of interest" description="Disordered" evidence="1">
    <location>
        <begin position="633"/>
        <end position="657"/>
    </location>
</feature>
<feature type="compositionally biased region" description="Basic and acidic residues" evidence="1">
    <location>
        <begin position="554"/>
        <end position="568"/>
    </location>
</feature>
<comment type="caution">
    <text evidence="2">The sequence shown here is derived from an EMBL/GenBank/DDBJ whole genome shotgun (WGS) entry which is preliminary data.</text>
</comment>
<feature type="region of interest" description="Disordered" evidence="1">
    <location>
        <begin position="1221"/>
        <end position="1268"/>
    </location>
</feature>
<evidence type="ECO:0000313" key="2">
    <source>
        <dbReference type="EMBL" id="KAG2531480.1"/>
    </source>
</evidence>
<feature type="compositionally biased region" description="Polar residues" evidence="1">
    <location>
        <begin position="1248"/>
        <end position="1266"/>
    </location>
</feature>
<feature type="compositionally biased region" description="Basic and acidic residues" evidence="1">
    <location>
        <begin position="51"/>
        <end position="65"/>
    </location>
</feature>
<feature type="compositionally biased region" description="Basic and acidic residues" evidence="1">
    <location>
        <begin position="219"/>
        <end position="239"/>
    </location>
</feature>
<feature type="compositionally biased region" description="Polar residues" evidence="1">
    <location>
        <begin position="137"/>
        <end position="156"/>
    </location>
</feature>
<feature type="region of interest" description="Disordered" evidence="1">
    <location>
        <begin position="554"/>
        <end position="579"/>
    </location>
</feature>
<dbReference type="EMBL" id="JPWU03000018">
    <property type="protein sequence ID" value="KAG2531480.1"/>
    <property type="molecule type" value="Genomic_DNA"/>
</dbReference>
<evidence type="ECO:0000313" key="3">
    <source>
        <dbReference type="Proteomes" id="UP000792063"/>
    </source>
</evidence>
<feature type="compositionally biased region" description="Basic and acidic residues" evidence="1">
    <location>
        <begin position="1085"/>
        <end position="1120"/>
    </location>
</feature>
<feature type="compositionally biased region" description="Low complexity" evidence="1">
    <location>
        <begin position="711"/>
        <end position="722"/>
    </location>
</feature>
<feature type="region of interest" description="Disordered" evidence="1">
    <location>
        <begin position="491"/>
        <end position="515"/>
    </location>
</feature>
<feature type="region of interest" description="Disordered" evidence="1">
    <location>
        <begin position="1"/>
        <end position="176"/>
    </location>
</feature>